<dbReference type="Gene3D" id="1.10.287.470">
    <property type="entry name" value="Helix hairpin bin"/>
    <property type="match status" value="1"/>
</dbReference>
<feature type="coiled-coil region" evidence="2">
    <location>
        <begin position="99"/>
        <end position="133"/>
    </location>
</feature>
<dbReference type="EMBL" id="ANOG01000273">
    <property type="protein sequence ID" value="EMI21174.1"/>
    <property type="molecule type" value="Genomic_DNA"/>
</dbReference>
<comment type="similarity">
    <text evidence="1">Belongs to the membrane fusion protein (MFP) (TC 8.A.1) family.</text>
</comment>
<dbReference type="GO" id="GO:0015562">
    <property type="term" value="F:efflux transmembrane transporter activity"/>
    <property type="evidence" value="ECO:0007669"/>
    <property type="project" value="TreeGrafter"/>
</dbReference>
<organism evidence="5 6">
    <name type="scientific">Rhodopirellula maiorica SM1</name>
    <dbReference type="NCBI Taxonomy" id="1265738"/>
    <lineage>
        <taxon>Bacteria</taxon>
        <taxon>Pseudomonadati</taxon>
        <taxon>Planctomycetota</taxon>
        <taxon>Planctomycetia</taxon>
        <taxon>Pirellulales</taxon>
        <taxon>Pirellulaceae</taxon>
        <taxon>Novipirellula</taxon>
    </lineage>
</organism>
<keyword evidence="6" id="KW-1185">Reference proteome</keyword>
<reference evidence="5 6" key="1">
    <citation type="journal article" date="2013" name="Mar. Genomics">
        <title>Expression of sulfatases in Rhodopirellula baltica and the diversity of sulfatases in the genus Rhodopirellula.</title>
        <authorList>
            <person name="Wegner C.E."/>
            <person name="Richter-Heitmann T."/>
            <person name="Klindworth A."/>
            <person name="Klockow C."/>
            <person name="Richter M."/>
            <person name="Achstetter T."/>
            <person name="Glockner F.O."/>
            <person name="Harder J."/>
        </authorList>
    </citation>
    <scope>NUCLEOTIDE SEQUENCE [LARGE SCALE GENOMIC DNA]</scope>
    <source>
        <strain evidence="5 6">SM1</strain>
    </source>
</reference>
<name>M5S4R0_9BACT</name>
<evidence type="ECO:0000256" key="3">
    <source>
        <dbReference type="SAM" id="MobiDB-lite"/>
    </source>
</evidence>
<dbReference type="InterPro" id="IPR058792">
    <property type="entry name" value="Beta-barrel_RND_2"/>
</dbReference>
<evidence type="ECO:0000256" key="1">
    <source>
        <dbReference type="ARBA" id="ARBA00009477"/>
    </source>
</evidence>
<evidence type="ECO:0000259" key="4">
    <source>
        <dbReference type="Pfam" id="PF25954"/>
    </source>
</evidence>
<dbReference type="Pfam" id="PF25954">
    <property type="entry name" value="Beta-barrel_RND_2"/>
    <property type="match status" value="1"/>
</dbReference>
<evidence type="ECO:0000313" key="6">
    <source>
        <dbReference type="Proteomes" id="UP000011991"/>
    </source>
</evidence>
<dbReference type="Gene3D" id="2.40.420.20">
    <property type="match status" value="1"/>
</dbReference>
<feature type="domain" description="CusB-like beta-barrel" evidence="4">
    <location>
        <begin position="213"/>
        <end position="282"/>
    </location>
</feature>
<dbReference type="AlphaFoldDB" id="M5S4R0"/>
<sequence length="390" mass="42522">MLALVAGLVLLVLTIAWLSGMFETKIAPDWNQRGVQQYAGEPTDVVHEIRKQAVEEAVGTLKASSRTVVSSKLLATIDEIRVTAGDQVVQGQELIHLESQEFQARLDQAKQSLEAAIARRAQAKKQFQRIELLKKQNAASPSDQDLALRDLQVAEAEESRARQAVSESAVQLSYTKIIASKSGRIVDRLAEPGDVAKPGEPLLVLYDETSLRLEAPVQEGLAVKMQIGDQMKVYVDALDQEFPVTIDEIVPQADALSRSFLVKATLPKSSQLYEGMFGRLRIPTGQRRHLCLADDAIVQMGQLDFVDVVLPNGVVERRLIKSGRMGMPGRHEVLSGLKAGERVILHRASSSSEPPVSEPPVSEPPVSEPPVSEPPVSEPVFSNPAATNIN</sequence>
<dbReference type="PANTHER" id="PTHR30469">
    <property type="entry name" value="MULTIDRUG RESISTANCE PROTEIN MDTA"/>
    <property type="match status" value="1"/>
</dbReference>
<dbReference type="Gene3D" id="2.40.50.100">
    <property type="match status" value="1"/>
</dbReference>
<gene>
    <name evidence="5" type="ORF">RMSM_01898</name>
</gene>
<feature type="compositionally biased region" description="Pro residues" evidence="3">
    <location>
        <begin position="356"/>
        <end position="377"/>
    </location>
</feature>
<feature type="region of interest" description="Disordered" evidence="3">
    <location>
        <begin position="348"/>
        <end position="390"/>
    </location>
</feature>
<evidence type="ECO:0000313" key="5">
    <source>
        <dbReference type="EMBL" id="EMI21174.1"/>
    </source>
</evidence>
<dbReference type="PATRIC" id="fig|1265738.3.peg.1894"/>
<proteinExistence type="inferred from homology"/>
<protein>
    <submittedName>
        <fullName evidence="5">Secretion protein HlyD</fullName>
    </submittedName>
</protein>
<dbReference type="PANTHER" id="PTHR30469:SF15">
    <property type="entry name" value="HLYD FAMILY OF SECRETION PROTEINS"/>
    <property type="match status" value="1"/>
</dbReference>
<evidence type="ECO:0000256" key="2">
    <source>
        <dbReference type="SAM" id="Coils"/>
    </source>
</evidence>
<dbReference type="InterPro" id="IPR006143">
    <property type="entry name" value="RND_pump_MFP"/>
</dbReference>
<dbReference type="Gene3D" id="2.40.30.170">
    <property type="match status" value="1"/>
</dbReference>
<accession>M5S4R0</accession>
<comment type="caution">
    <text evidence="5">The sequence shown here is derived from an EMBL/GenBank/DDBJ whole genome shotgun (WGS) entry which is preliminary data.</text>
</comment>
<dbReference type="GO" id="GO:1990281">
    <property type="term" value="C:efflux pump complex"/>
    <property type="evidence" value="ECO:0007669"/>
    <property type="project" value="TreeGrafter"/>
</dbReference>
<dbReference type="NCBIfam" id="TIGR01730">
    <property type="entry name" value="RND_mfp"/>
    <property type="match status" value="1"/>
</dbReference>
<dbReference type="SUPFAM" id="SSF111369">
    <property type="entry name" value="HlyD-like secretion proteins"/>
    <property type="match status" value="1"/>
</dbReference>
<keyword evidence="2" id="KW-0175">Coiled coil</keyword>
<dbReference type="Proteomes" id="UP000011991">
    <property type="component" value="Unassembled WGS sequence"/>
</dbReference>